<sequence length="122" mass="14116">MAPKPTNWALWAKMIGAGALICIGGPALTYYVIPTDEELFQRYNPELKKRSLERRYETEKGFDDFVNKLKEQSKSKQSIWVVQKEEARREKQAQLEESLRLAEETKARKEEVRRAAGLGSKE</sequence>
<evidence type="ECO:0000256" key="4">
    <source>
        <dbReference type="ARBA" id="ARBA00022792"/>
    </source>
</evidence>
<evidence type="ECO:0000256" key="12">
    <source>
        <dbReference type="SAM" id="Coils"/>
    </source>
</evidence>
<comment type="caution">
    <text evidence="13">The sequence shown here is derived from an EMBL/GenBank/DDBJ whole genome shotgun (WGS) entry which is preliminary data.</text>
</comment>
<comment type="subcellular location">
    <subcellularLocation>
        <location evidence="1 11">Mitochondrion inner membrane</location>
        <topology evidence="1 11">Single-pass membrane protein</topology>
    </subcellularLocation>
</comment>
<evidence type="ECO:0000256" key="2">
    <source>
        <dbReference type="ARBA" id="ARBA00006780"/>
    </source>
</evidence>
<feature type="transmembrane region" description="Helical" evidence="11">
    <location>
        <begin position="12"/>
        <end position="33"/>
    </location>
</feature>
<dbReference type="Proteomes" id="UP000319257">
    <property type="component" value="Unassembled WGS sequence"/>
</dbReference>
<dbReference type="InParanoid" id="A0A507B0E6"/>
<proteinExistence type="inferred from homology"/>
<comment type="function">
    <text evidence="9 11">Essential for the assembly of ubiquinol-cytochrome c reductase. It has a direct effect on the correct occurrence of the Rieske protein, core 4, core 5 and apocytochrome b.</text>
</comment>
<evidence type="ECO:0000256" key="8">
    <source>
        <dbReference type="ARBA" id="ARBA00023186"/>
    </source>
</evidence>
<protein>
    <recommendedName>
        <fullName evidence="10 11">Cytochrome b mRNA-processing protein 4</fullName>
    </recommendedName>
</protein>
<dbReference type="GO" id="GO:0005743">
    <property type="term" value="C:mitochondrial inner membrane"/>
    <property type="evidence" value="ECO:0007669"/>
    <property type="project" value="UniProtKB-SubCell"/>
</dbReference>
<dbReference type="GeneID" id="41975765"/>
<dbReference type="Pfam" id="PF07960">
    <property type="entry name" value="CBP4"/>
    <property type="match status" value="1"/>
</dbReference>
<evidence type="ECO:0000256" key="1">
    <source>
        <dbReference type="ARBA" id="ARBA00004434"/>
    </source>
</evidence>
<name>A0A507B0E6_9PEZI</name>
<dbReference type="GO" id="GO:0034551">
    <property type="term" value="P:mitochondrial respiratory chain complex III assembly"/>
    <property type="evidence" value="ECO:0007669"/>
    <property type="project" value="TreeGrafter"/>
</dbReference>
<keyword evidence="8 11" id="KW-0143">Chaperone</keyword>
<dbReference type="InterPro" id="IPR012420">
    <property type="entry name" value="Cbp4"/>
</dbReference>
<dbReference type="PANTHER" id="PTHR28202:SF1">
    <property type="entry name" value="ASSEMBLY FACTOR CBP4"/>
    <property type="match status" value="1"/>
</dbReference>
<accession>A0A507B0E6</accession>
<dbReference type="PANTHER" id="PTHR28202">
    <property type="entry name" value="ASSEMBLY FACTOR CBP4"/>
    <property type="match status" value="1"/>
</dbReference>
<reference evidence="13 14" key="1">
    <citation type="submission" date="2019-06" db="EMBL/GenBank/DDBJ databases">
        <title>Draft genome sequence of the filamentous fungus Phialemoniopsis curvata isolated from diesel fuel.</title>
        <authorList>
            <person name="Varaljay V.A."/>
            <person name="Lyon W.J."/>
            <person name="Crouch A.L."/>
            <person name="Drake C.E."/>
            <person name="Hollomon J.M."/>
            <person name="Nadeau L.J."/>
            <person name="Nunn H.S."/>
            <person name="Stevenson B.S."/>
            <person name="Bojanowski C.L."/>
            <person name="Crookes-Goodson W.J."/>
        </authorList>
    </citation>
    <scope>NUCLEOTIDE SEQUENCE [LARGE SCALE GENOMIC DNA]</scope>
    <source>
        <strain evidence="13 14">D216</strain>
    </source>
</reference>
<keyword evidence="14" id="KW-1185">Reference proteome</keyword>
<feature type="coiled-coil region" evidence="12">
    <location>
        <begin position="84"/>
        <end position="115"/>
    </location>
</feature>
<keyword evidence="3 11" id="KW-0812">Transmembrane</keyword>
<dbReference type="AlphaFoldDB" id="A0A507B0E6"/>
<keyword evidence="12" id="KW-0175">Coiled coil</keyword>
<evidence type="ECO:0000256" key="10">
    <source>
        <dbReference type="ARBA" id="ARBA00031521"/>
    </source>
</evidence>
<evidence type="ECO:0000313" key="14">
    <source>
        <dbReference type="Proteomes" id="UP000319257"/>
    </source>
</evidence>
<comment type="similarity">
    <text evidence="2 11">Belongs to the CBP4 family.</text>
</comment>
<gene>
    <name evidence="13" type="ORF">E0L32_008318</name>
</gene>
<evidence type="ECO:0000256" key="7">
    <source>
        <dbReference type="ARBA" id="ARBA00023136"/>
    </source>
</evidence>
<dbReference type="OrthoDB" id="5576752at2759"/>
<keyword evidence="5 11" id="KW-1133">Transmembrane helix</keyword>
<evidence type="ECO:0000313" key="13">
    <source>
        <dbReference type="EMBL" id="TPX10749.1"/>
    </source>
</evidence>
<keyword evidence="6 11" id="KW-0496">Mitochondrion</keyword>
<evidence type="ECO:0000256" key="11">
    <source>
        <dbReference type="RuleBase" id="RU368005"/>
    </source>
</evidence>
<evidence type="ECO:0000256" key="5">
    <source>
        <dbReference type="ARBA" id="ARBA00022989"/>
    </source>
</evidence>
<dbReference type="RefSeq" id="XP_030992460.1">
    <property type="nucleotide sequence ID" value="XM_031143159.1"/>
</dbReference>
<organism evidence="13 14">
    <name type="scientific">Thyridium curvatum</name>
    <dbReference type="NCBI Taxonomy" id="1093900"/>
    <lineage>
        <taxon>Eukaryota</taxon>
        <taxon>Fungi</taxon>
        <taxon>Dikarya</taxon>
        <taxon>Ascomycota</taxon>
        <taxon>Pezizomycotina</taxon>
        <taxon>Sordariomycetes</taxon>
        <taxon>Sordariomycetidae</taxon>
        <taxon>Thyridiales</taxon>
        <taxon>Thyridiaceae</taxon>
        <taxon>Thyridium</taxon>
    </lineage>
</organism>
<keyword evidence="4 11" id="KW-0999">Mitochondrion inner membrane</keyword>
<dbReference type="EMBL" id="SKBQ01000054">
    <property type="protein sequence ID" value="TPX10749.1"/>
    <property type="molecule type" value="Genomic_DNA"/>
</dbReference>
<evidence type="ECO:0000256" key="9">
    <source>
        <dbReference type="ARBA" id="ARBA00025413"/>
    </source>
</evidence>
<keyword evidence="7 11" id="KW-0472">Membrane</keyword>
<evidence type="ECO:0000256" key="6">
    <source>
        <dbReference type="ARBA" id="ARBA00023128"/>
    </source>
</evidence>
<evidence type="ECO:0000256" key="3">
    <source>
        <dbReference type="ARBA" id="ARBA00022692"/>
    </source>
</evidence>